<dbReference type="PANTHER" id="PTHR35484:SF2">
    <property type="entry name" value="OUTER ENVELOPE PORE PROTEIN 37, CHLOROPLASTIC"/>
    <property type="match status" value="1"/>
</dbReference>
<name>A0A8X8WAX4_SALSN</name>
<reference evidence="1" key="2">
    <citation type="submission" date="2020-08" db="EMBL/GenBank/DDBJ databases">
        <title>Plant Genome Project.</title>
        <authorList>
            <person name="Zhang R.-G."/>
        </authorList>
    </citation>
    <scope>NUCLEOTIDE SEQUENCE</scope>
    <source>
        <strain evidence="1">Huo1</strain>
        <tissue evidence="1">Leaf</tissue>
    </source>
</reference>
<protein>
    <submittedName>
        <fullName evidence="1">Uncharacterized protein</fullName>
    </submittedName>
</protein>
<sequence>MAESKFDPQPIADGGGLFGSGRPKLRLTSEYDSDTSIFFQKVSCKLLDNLAKLKLSFYNNGKGEVSEPQISFISKFFSLQYDVEERDAVLKTSLEIAPGVQFRAAHQVKARQGEVSVVADLATPAYKLELASAVPSVGMPKATFRFPLGEISLEEKEVEEEEEEQKRTLSVNGILKSNVLNGLCTARYEEENWDLRYAFKDEHLTFVPSISLPSNVLSCAFKRRFTPSDKLSYWYHFDSDNWSVVYKHTVGKDYKLKAGYDSEVRLGWASLWVGDEDGKAKTAPLKMKVQFMLQVPQDDIKSSALMFRVKKRKATEADSPTASTNQLQSRILHELNIFQSEEKGEEMTTPSLRPPHFESFRLPHFTTAIPITATATSFTHFVPLSSPSLGHGRFSPSCYCSLPRKKLLFGYDGVQQSIGEFVEGDKNEIQMLGSDEEVSTQIPTQAQSIVEGSGAVMVSEYRPAPDVDYLQELLAIQQQGPRAIGFFGTRNMGFMHQELIEILSYALVITKNHIFTSGASGTNAAVIRGALRAEKPELLTVILPQSLKKQPPESQELLSKVKHVIEKPYNDHLPLIEASRLCNMDIISQVQQVICFAFHDSRLLMETCQEAKNMRKIVTLFYLD</sequence>
<organism evidence="1">
    <name type="scientific">Salvia splendens</name>
    <name type="common">Scarlet sage</name>
    <dbReference type="NCBI Taxonomy" id="180675"/>
    <lineage>
        <taxon>Eukaryota</taxon>
        <taxon>Viridiplantae</taxon>
        <taxon>Streptophyta</taxon>
        <taxon>Embryophyta</taxon>
        <taxon>Tracheophyta</taxon>
        <taxon>Spermatophyta</taxon>
        <taxon>Magnoliopsida</taxon>
        <taxon>eudicotyledons</taxon>
        <taxon>Gunneridae</taxon>
        <taxon>Pentapetalae</taxon>
        <taxon>asterids</taxon>
        <taxon>lamiids</taxon>
        <taxon>Lamiales</taxon>
        <taxon>Lamiaceae</taxon>
        <taxon>Nepetoideae</taxon>
        <taxon>Mentheae</taxon>
        <taxon>Salviinae</taxon>
        <taxon>Salvia</taxon>
        <taxon>Salvia subgen. Calosphace</taxon>
        <taxon>core Calosphace</taxon>
    </lineage>
</organism>
<dbReference type="InterPro" id="IPR038951">
    <property type="entry name" value="OEP37-like"/>
</dbReference>
<evidence type="ECO:0000313" key="2">
    <source>
        <dbReference type="Proteomes" id="UP000298416"/>
    </source>
</evidence>
<reference evidence="1" key="1">
    <citation type="submission" date="2018-01" db="EMBL/GenBank/DDBJ databases">
        <authorList>
            <person name="Mao J.F."/>
        </authorList>
    </citation>
    <scope>NUCLEOTIDE SEQUENCE</scope>
    <source>
        <strain evidence="1">Huo1</strain>
        <tissue evidence="1">Leaf</tissue>
    </source>
</reference>
<dbReference type="EMBL" id="PNBA02000019">
    <property type="protein sequence ID" value="KAG6390751.1"/>
    <property type="molecule type" value="Genomic_DNA"/>
</dbReference>
<gene>
    <name evidence="1" type="ORF">SASPL_148496</name>
</gene>
<dbReference type="PANTHER" id="PTHR35484">
    <property type="entry name" value="OUTER ENVELOPE PORE PROTEIN 37, CHLOROPLASTIC"/>
    <property type="match status" value="1"/>
</dbReference>
<dbReference type="GO" id="GO:0006812">
    <property type="term" value="P:monoatomic cation transport"/>
    <property type="evidence" value="ECO:0007669"/>
    <property type="project" value="InterPro"/>
</dbReference>
<dbReference type="AlphaFoldDB" id="A0A8X8WAX4"/>
<accession>A0A8X8WAX4</accession>
<comment type="caution">
    <text evidence="1">The sequence shown here is derived from an EMBL/GenBank/DDBJ whole genome shotgun (WGS) entry which is preliminary data.</text>
</comment>
<dbReference type="Proteomes" id="UP000298416">
    <property type="component" value="Unassembled WGS sequence"/>
</dbReference>
<evidence type="ECO:0000313" key="1">
    <source>
        <dbReference type="EMBL" id="KAG6390751.1"/>
    </source>
</evidence>
<dbReference type="GO" id="GO:0009707">
    <property type="term" value="C:chloroplast outer membrane"/>
    <property type="evidence" value="ECO:0007669"/>
    <property type="project" value="TreeGrafter"/>
</dbReference>
<proteinExistence type="predicted"/>
<keyword evidence="2" id="KW-1185">Reference proteome</keyword>
<dbReference type="SUPFAM" id="SSF102405">
    <property type="entry name" value="MCP/YpsA-like"/>
    <property type="match status" value="1"/>
</dbReference>
<dbReference type="GO" id="GO:0005216">
    <property type="term" value="F:monoatomic ion channel activity"/>
    <property type="evidence" value="ECO:0007669"/>
    <property type="project" value="InterPro"/>
</dbReference>